<comment type="caution">
    <text evidence="9">The sequence shown here is derived from an EMBL/GenBank/DDBJ whole genome shotgun (WGS) entry which is preliminary data.</text>
</comment>
<feature type="transmembrane region" description="Helical" evidence="6">
    <location>
        <begin position="1547"/>
        <end position="1567"/>
    </location>
</feature>
<dbReference type="SMART" id="SM00825">
    <property type="entry name" value="PKS_KS"/>
    <property type="match status" value="1"/>
</dbReference>
<dbReference type="InterPro" id="IPR016036">
    <property type="entry name" value="Malonyl_transacylase_ACP-bd"/>
</dbReference>
<evidence type="ECO:0000313" key="10">
    <source>
        <dbReference type="Proteomes" id="UP001265746"/>
    </source>
</evidence>
<accession>A0AAD9W6L5</accession>
<dbReference type="SUPFAM" id="SSF53901">
    <property type="entry name" value="Thiolase-like"/>
    <property type="match status" value="1"/>
</dbReference>
<feature type="active site" description="Proton acceptor; for dehydratase activity" evidence="4">
    <location>
        <position position="1189"/>
    </location>
</feature>
<gene>
    <name evidence="9" type="ORF">N8I77_003297</name>
</gene>
<sequence>MIPSIAQDIARISFRFGLVVDRVCRSLEVSHDEINAEGAWVYCVQGVDEKDVSDSVNQFNEDKGYPPTNGASVFNVDNAGGSVSLCGPPKTLKALFSEFNGFKKTKNVAMKKIQGMWHTDKTYGLEHVRQVIPEIESTRELHIPLISPVSGEPFRETEAVKLLAQIMEEILTERVRWDMVLQSVTKHLKQLKPNSVQLISIQPSHYNQNLLESWRIEIPNAAVSDLPMVPAVFDLELGTSPPKDSRSSKIAVVGMACRFPGADTTEEFWEKLLRGQDMHRHVPSDRFDVETHVDPTGKRQNTSKTPYGCFVDNPGLFDAMFFGMSPREAEQTDPMQRLALVTAYEALENAGYVDGRGVIHRQRIGTFYGQASDDYREVNSGQDVGTYFIPGGCRAFGPGRINYFFNFWGPSFSVDTACSSSLAAIQAACSSLWSGDVDMAITGGMNILTNSDVYAGLSQGHFLSPTGGCKTWDEGADGYCRSDGVGSVVLKRLADAEADNDNILAVVLSAATSHSAEAVSITHPHDAAQALLYHQIVRRAGIDPLSVGYVEMHGTGTQAGDPTEMRSVTSVFAPLRLHGHRSAPLHVGSVKANMGHGEAAAGIMAFIKTMLVFQNCMIPPHIGVKTALNPAIPDLEKLGVVIPFQAANWSPNSTQKRLAMINNFGAAGGNTAMIIEEASPRPRLWQDTREVHAITVSAKTAQSLSMNISRLVEYIEDSQGLSLADVAYTLSARRRHYEYRKSVVVTSLADAVRQLQPHIETAMAQTPISVKRPSVAFAFAGQGTFYVGIGAQLYRDSPFFRAQLDQLNSLARRQNFPSFLPAIGGTSTREALPSSSIHLAIVCVEISLARLVMMFGIKPCAVIGHSLGEYAALAVAGVLSDSDTVFLVGTRAKLLDSNCSSHTHGMVSVRASVADVTLEADGLPFEVACINSPKETVIGGPVEHLEAFSARLSETGYRTTPLDVPHAYHTSQMDNVVNDFTRQTQGVVYNAPSIPIISPRDSAVIKAGAQIDSSYLPTSLRKTVDFAGALSAAVEAGVVSKSAVWLELGHQPVCSGFISRTLVKTRLACSTLQQDSDNWKSLVKMLSSLYEVGLNIDWNEYHRPFEQALRLVHVPTYAWNSKNYWIQYRGDWNLTKGQVSPEQALPVISGFRTSSIHRLYSENYGPLTAQVLGESNMADPSLKDVIEGHAMNGYGVASSFLHAEMAFRMAERIQEKGFSSTFSGMSINVAQFEYHDPVVKIANPLDAHPILVNAEANLEKGEVHVNWFNPAIDKWYCHATAYYEDASNWLSDWTRLARLVTSRIDALNAMSVKGTANKLTTEFAYSLFGKLVDYSSMYRTMQSVILNEDEAVAEVLFPENTQGDWAVPPHFIDGVVSLSGFILNGGTHFDNTNNFFITPSWKSMRFAKPLTPGGRYLAYVRMVPDAADDSSHLGSYVGDVYILQDDVALIGYFTLLCTISSIVQQIYNYELWEDLMWDQLRYIKAHPGNADVIFNNGNFGFMRALANIRLFCYIIESTYMLSFSIQIAGSVYGYWVTHRRAERQNELISKLVPIFPTALTIGLLQAPAVHRSFLTYMFIANAQSVFCCASSMILLIVILIKYVNTKRQLESWQAWYARKRKGLRSSSGNINYPRPRNIGSDTTREGNFYGQVPDHSQSSSSSSSFWAQKVHQGAPAIYDSWLVTRLAILTVMLSGFILASVLTHLPQKDDIERDAQASEPDLSSSRASSNIVGYMPGVTPGLVLLIVFGTTRPLRMTMYERFVPKRLRIRRQQGGQRPSTPPQWVEGQVGHPYSAIPLQSPPFAHQSSKSLPQSTRPLPDGPKSKLSLRVDGTTAGSGVNLHGGVVTNAAGDEWTVSPLMENELYHGNWR</sequence>
<dbReference type="InterPro" id="IPR042104">
    <property type="entry name" value="PKS_dehydratase_sf"/>
</dbReference>
<dbReference type="Pfam" id="PF22621">
    <property type="entry name" value="CurL-like_PKS_C"/>
    <property type="match status" value="1"/>
</dbReference>
<dbReference type="GO" id="GO:0004312">
    <property type="term" value="F:fatty acid synthase activity"/>
    <property type="evidence" value="ECO:0007669"/>
    <property type="project" value="TreeGrafter"/>
</dbReference>
<dbReference type="Pfam" id="PF00109">
    <property type="entry name" value="ketoacyl-synt"/>
    <property type="match status" value="1"/>
</dbReference>
<dbReference type="EMBL" id="JAUJFL010000002">
    <property type="protein sequence ID" value="KAK2609818.1"/>
    <property type="molecule type" value="Genomic_DNA"/>
</dbReference>
<dbReference type="InterPro" id="IPR001227">
    <property type="entry name" value="Ac_transferase_dom_sf"/>
</dbReference>
<feature type="compositionally biased region" description="Polar residues" evidence="5">
    <location>
        <begin position="1805"/>
        <end position="1816"/>
    </location>
</feature>
<dbReference type="InterPro" id="IPR030918">
    <property type="entry name" value="PT_fungal_PKS"/>
</dbReference>
<dbReference type="Pfam" id="PF02801">
    <property type="entry name" value="Ketoacyl-synt_C"/>
    <property type="match status" value="1"/>
</dbReference>
<keyword evidence="3" id="KW-0808">Transferase</keyword>
<dbReference type="PROSITE" id="PS52004">
    <property type="entry name" value="KS3_2"/>
    <property type="match status" value="1"/>
</dbReference>
<evidence type="ECO:0000256" key="2">
    <source>
        <dbReference type="ARBA" id="ARBA00022553"/>
    </source>
</evidence>
<feature type="transmembrane region" description="Helical" evidence="6">
    <location>
        <begin position="1686"/>
        <end position="1705"/>
    </location>
</feature>
<proteinExistence type="predicted"/>
<keyword evidence="6" id="KW-0472">Membrane</keyword>
<feature type="transmembrane region" description="Helical" evidence="6">
    <location>
        <begin position="1573"/>
        <end position="1600"/>
    </location>
</feature>
<dbReference type="SUPFAM" id="SSF52151">
    <property type="entry name" value="FabD/lysophospholipase-like"/>
    <property type="match status" value="1"/>
</dbReference>
<dbReference type="InterPro" id="IPR016035">
    <property type="entry name" value="Acyl_Trfase/lysoPLipase"/>
</dbReference>
<dbReference type="InterPro" id="IPR050091">
    <property type="entry name" value="PKS_NRPS_Biosynth_Enz"/>
</dbReference>
<dbReference type="GO" id="GO:0006633">
    <property type="term" value="P:fatty acid biosynthetic process"/>
    <property type="evidence" value="ECO:0007669"/>
    <property type="project" value="InterPro"/>
</dbReference>
<evidence type="ECO:0000256" key="1">
    <source>
        <dbReference type="ARBA" id="ARBA00022450"/>
    </source>
</evidence>
<evidence type="ECO:0000256" key="4">
    <source>
        <dbReference type="PROSITE-ProRule" id="PRU01363"/>
    </source>
</evidence>
<keyword evidence="1" id="KW-0596">Phosphopantetheine</keyword>
<dbReference type="Gene3D" id="3.30.70.3290">
    <property type="match status" value="1"/>
</dbReference>
<feature type="region of interest" description="Disordered" evidence="5">
    <location>
        <begin position="1769"/>
        <end position="1832"/>
    </location>
</feature>
<dbReference type="NCBIfam" id="TIGR04532">
    <property type="entry name" value="PT_fungal_PKS"/>
    <property type="match status" value="1"/>
</dbReference>
<dbReference type="InterPro" id="IPR049900">
    <property type="entry name" value="PKS_mFAS_DH"/>
</dbReference>
<dbReference type="SUPFAM" id="SSF55048">
    <property type="entry name" value="Probable ACP-binding domain of malonyl-CoA ACP transacylase"/>
    <property type="match status" value="1"/>
</dbReference>
<dbReference type="PANTHER" id="PTHR43775:SF37">
    <property type="entry name" value="SI:DKEY-61P9.11"/>
    <property type="match status" value="1"/>
</dbReference>
<feature type="domain" description="PKS/mFAS DH" evidence="8">
    <location>
        <begin position="1157"/>
        <end position="1468"/>
    </location>
</feature>
<feature type="region of interest" description="N-terminal hotdog fold" evidence="4">
    <location>
        <begin position="1157"/>
        <end position="1290"/>
    </location>
</feature>
<dbReference type="GO" id="GO:0004315">
    <property type="term" value="F:3-oxoacyl-[acyl-carrier-protein] synthase activity"/>
    <property type="evidence" value="ECO:0007669"/>
    <property type="project" value="InterPro"/>
</dbReference>
<dbReference type="Proteomes" id="UP001265746">
    <property type="component" value="Unassembled WGS sequence"/>
</dbReference>
<feature type="active site" description="Proton donor; for dehydratase activity" evidence="4">
    <location>
        <position position="1373"/>
    </location>
</feature>
<dbReference type="Gene3D" id="3.10.129.110">
    <property type="entry name" value="Polyketide synthase dehydratase"/>
    <property type="match status" value="1"/>
</dbReference>
<dbReference type="PANTHER" id="PTHR43775">
    <property type="entry name" value="FATTY ACID SYNTHASE"/>
    <property type="match status" value="1"/>
</dbReference>
<organism evidence="9 10">
    <name type="scientific">Phomopsis amygdali</name>
    <name type="common">Fusicoccum amygdali</name>
    <dbReference type="NCBI Taxonomy" id="1214568"/>
    <lineage>
        <taxon>Eukaryota</taxon>
        <taxon>Fungi</taxon>
        <taxon>Dikarya</taxon>
        <taxon>Ascomycota</taxon>
        <taxon>Pezizomycotina</taxon>
        <taxon>Sordariomycetes</taxon>
        <taxon>Sordariomycetidae</taxon>
        <taxon>Diaporthales</taxon>
        <taxon>Diaporthaceae</taxon>
        <taxon>Diaporthe</taxon>
    </lineage>
</organism>
<dbReference type="InterPro" id="IPR014030">
    <property type="entry name" value="Ketoacyl_synth_N"/>
</dbReference>
<dbReference type="Pfam" id="PF16073">
    <property type="entry name" value="SAT"/>
    <property type="match status" value="1"/>
</dbReference>
<protein>
    <recommendedName>
        <fullName evidence="11">Polyketide synthase</fullName>
    </recommendedName>
</protein>
<dbReference type="Gene3D" id="3.40.366.10">
    <property type="entry name" value="Malonyl-Coenzyme A Acyl Carrier Protein, domain 2"/>
    <property type="match status" value="1"/>
</dbReference>
<feature type="transmembrane region" description="Helical" evidence="6">
    <location>
        <begin position="1731"/>
        <end position="1751"/>
    </location>
</feature>
<evidence type="ECO:0000256" key="6">
    <source>
        <dbReference type="SAM" id="Phobius"/>
    </source>
</evidence>
<dbReference type="InterPro" id="IPR014043">
    <property type="entry name" value="Acyl_transferase_dom"/>
</dbReference>
<dbReference type="InterPro" id="IPR018201">
    <property type="entry name" value="Ketoacyl_synth_AS"/>
</dbReference>
<evidence type="ECO:0008006" key="11">
    <source>
        <dbReference type="Google" id="ProtNLM"/>
    </source>
</evidence>
<feature type="domain" description="Ketosynthase family 3 (KS3)" evidence="7">
    <location>
        <begin position="247"/>
        <end position="677"/>
    </location>
</feature>
<dbReference type="InterPro" id="IPR020841">
    <property type="entry name" value="PKS_Beta-ketoAc_synthase_dom"/>
</dbReference>
<dbReference type="SMART" id="SM00827">
    <property type="entry name" value="PKS_AT"/>
    <property type="match status" value="1"/>
</dbReference>
<evidence type="ECO:0000256" key="3">
    <source>
        <dbReference type="ARBA" id="ARBA00022679"/>
    </source>
</evidence>
<keyword evidence="10" id="KW-1185">Reference proteome</keyword>
<dbReference type="InterPro" id="IPR032088">
    <property type="entry name" value="SAT"/>
</dbReference>
<dbReference type="PROSITE" id="PS52019">
    <property type="entry name" value="PKS_MFAS_DH"/>
    <property type="match status" value="1"/>
</dbReference>
<dbReference type="InterPro" id="IPR014031">
    <property type="entry name" value="Ketoacyl_synth_C"/>
</dbReference>
<feature type="region of interest" description="Disordered" evidence="5">
    <location>
        <begin position="1627"/>
        <end position="1660"/>
    </location>
</feature>
<evidence type="ECO:0000256" key="5">
    <source>
        <dbReference type="SAM" id="MobiDB-lite"/>
    </source>
</evidence>
<keyword evidence="6" id="KW-1133">Transmembrane helix</keyword>
<evidence type="ECO:0000259" key="7">
    <source>
        <dbReference type="PROSITE" id="PS52004"/>
    </source>
</evidence>
<dbReference type="Pfam" id="PF00698">
    <property type="entry name" value="Acyl_transf_1"/>
    <property type="match status" value="1"/>
</dbReference>
<keyword evidence="2" id="KW-0597">Phosphoprotein</keyword>
<reference evidence="9" key="1">
    <citation type="submission" date="2023-06" db="EMBL/GenBank/DDBJ databases">
        <authorList>
            <person name="Noh H."/>
        </authorList>
    </citation>
    <scope>NUCLEOTIDE SEQUENCE</scope>
    <source>
        <strain evidence="9">DUCC20226</strain>
    </source>
</reference>
<feature type="transmembrane region" description="Helical" evidence="6">
    <location>
        <begin position="1517"/>
        <end position="1535"/>
    </location>
</feature>
<name>A0AAD9W6L5_PHOAM</name>
<feature type="region of interest" description="C-terminal hotdog fold" evidence="4">
    <location>
        <begin position="1315"/>
        <end position="1468"/>
    </location>
</feature>
<dbReference type="CDD" id="cd00833">
    <property type="entry name" value="PKS"/>
    <property type="match status" value="1"/>
</dbReference>
<dbReference type="InterPro" id="IPR016039">
    <property type="entry name" value="Thiolase-like"/>
</dbReference>
<evidence type="ECO:0000259" key="8">
    <source>
        <dbReference type="PROSITE" id="PS52019"/>
    </source>
</evidence>
<keyword evidence="6" id="KW-0812">Transmembrane</keyword>
<dbReference type="Gene3D" id="3.40.47.10">
    <property type="match status" value="1"/>
</dbReference>
<evidence type="ECO:0000313" key="9">
    <source>
        <dbReference type="EMBL" id="KAK2609818.1"/>
    </source>
</evidence>
<dbReference type="GO" id="GO:0044550">
    <property type="term" value="P:secondary metabolite biosynthetic process"/>
    <property type="evidence" value="ECO:0007669"/>
    <property type="project" value="TreeGrafter"/>
</dbReference>
<dbReference type="PROSITE" id="PS00606">
    <property type="entry name" value="KS3_1"/>
    <property type="match status" value="1"/>
</dbReference>